<evidence type="ECO:0000256" key="1">
    <source>
        <dbReference type="SAM" id="MobiDB-lite"/>
    </source>
</evidence>
<feature type="region of interest" description="Disordered" evidence="1">
    <location>
        <begin position="158"/>
        <end position="197"/>
    </location>
</feature>
<feature type="region of interest" description="Disordered" evidence="1">
    <location>
        <begin position="1"/>
        <end position="22"/>
    </location>
</feature>
<evidence type="ECO:0000313" key="2">
    <source>
        <dbReference type="EMBL" id="BAC85187.1"/>
    </source>
</evidence>
<protein>
    <submittedName>
        <fullName evidence="2">cDNA FLJ26075 fis, clone RCT02312</fullName>
    </submittedName>
</protein>
<sequence>MTVSPAHCLQQEKPLSGPRTPGVLTVGSPGSARRFWEGRQPHSILLPPSTQQHLWRGLHRHVPQTTGKELRTPRCPQGRSMCVSSGRRGTAPHSWCRSCPGPLACAPAMLPRAWGFIRQLAGVASRLLTHQAGFPTLFPSHPPAGGCPAPGTKVQRWIPRPLPGGRTEQPLCATLSGRRDPGPLRPRPTRGCPGATS</sequence>
<organism evidence="2">
    <name type="scientific">Homo sapiens</name>
    <name type="common">Human</name>
    <dbReference type="NCBI Taxonomy" id="9606"/>
    <lineage>
        <taxon>Eukaryota</taxon>
        <taxon>Metazoa</taxon>
        <taxon>Chordata</taxon>
        <taxon>Craniata</taxon>
        <taxon>Vertebrata</taxon>
        <taxon>Euteleostomi</taxon>
        <taxon>Mammalia</taxon>
        <taxon>Eutheria</taxon>
        <taxon>Euarchontoglires</taxon>
        <taxon>Primates</taxon>
        <taxon>Haplorrhini</taxon>
        <taxon>Catarrhini</taxon>
        <taxon>Hominidae</taxon>
        <taxon>Homo</taxon>
    </lineage>
</organism>
<accession>Q6ZPC5</accession>
<proteinExistence type="evidence at transcript level"/>
<dbReference type="EMBL" id="AK129586">
    <property type="protein sequence ID" value="BAC85187.1"/>
    <property type="molecule type" value="mRNA"/>
</dbReference>
<dbReference type="PeptideAtlas" id="Q6ZPC5"/>
<name>Q6ZPC5_HUMAN</name>
<reference evidence="2" key="1">
    <citation type="submission" date="2003-07" db="EMBL/GenBank/DDBJ databases">
        <title>NEDO human cDNA sequencing project.</title>
        <authorList>
            <person name="Ninomiya K."/>
            <person name="Wagatsuma M."/>
            <person name="Kanda K."/>
            <person name="Kondo H."/>
            <person name="Yokoi T."/>
            <person name="Kodaira H."/>
            <person name="Furuya T."/>
            <person name="Takahashi M."/>
            <person name="Kikkawa E."/>
            <person name="Omura Y."/>
            <person name="Abe K."/>
            <person name="Kamihara K."/>
            <person name="Katsuta N."/>
            <person name="Sato K."/>
            <person name="Tanikawa M."/>
            <person name="Yamazaki M."/>
            <person name="Suzuki Y."/>
            <person name="Hata H."/>
            <person name="Nakagawa K."/>
            <person name="Mizuno S."/>
            <person name="Morinaga M."/>
            <person name="Kawamura M."/>
            <person name="Sugiyama T."/>
            <person name="Irie R."/>
            <person name="Otsuki T."/>
            <person name="Sato H."/>
            <person name="Nishikawa T."/>
            <person name="Sugiyama A."/>
            <person name="Kawakami B."/>
            <person name="Nagai K."/>
            <person name="Isogai T."/>
            <person name="Sugano S."/>
        </authorList>
    </citation>
    <scope>NUCLEOTIDE SEQUENCE</scope>
    <source>
        <tissue evidence="2">Rectum</tissue>
    </source>
</reference>
<dbReference type="AlphaFoldDB" id="Q6ZPC5"/>